<sequence length="233" mass="25615">MGTVDVAKGDLPQAPKRAADPLILVRTSLVLKITPIPLITIEERDHLDPIRCMSLAPKANPPGSTAKSDEARFRAHVKAQAESLRSSSDALRELQANMAHLEAQAASNEVRAQGLVSRVAELEAEARERESTVLQANTALADTQRRLEEAQAHITTGTAELVYMQGQLNHMNRFSRRGGYAVGNPIRLLAESHHYTVLTVTPLNQVYDIPFLRIELNSPVSYDFGPDIPFPHS</sequence>
<evidence type="ECO:0000256" key="1">
    <source>
        <dbReference type="SAM" id="Coils"/>
    </source>
</evidence>
<gene>
    <name evidence="2" type="ORF">JAAARDRAFT_191895</name>
</gene>
<accession>A0A067QD50</accession>
<dbReference type="EMBL" id="KL197714">
    <property type="protein sequence ID" value="KDQ60521.1"/>
    <property type="molecule type" value="Genomic_DNA"/>
</dbReference>
<dbReference type="InParanoid" id="A0A067QD50"/>
<evidence type="ECO:0000313" key="3">
    <source>
        <dbReference type="Proteomes" id="UP000027265"/>
    </source>
</evidence>
<proteinExistence type="predicted"/>
<dbReference type="Proteomes" id="UP000027265">
    <property type="component" value="Unassembled WGS sequence"/>
</dbReference>
<keyword evidence="1" id="KW-0175">Coiled coil</keyword>
<reference evidence="3" key="1">
    <citation type="journal article" date="2014" name="Proc. Natl. Acad. Sci. U.S.A.">
        <title>Extensive sampling of basidiomycete genomes demonstrates inadequacy of the white-rot/brown-rot paradigm for wood decay fungi.</title>
        <authorList>
            <person name="Riley R."/>
            <person name="Salamov A.A."/>
            <person name="Brown D.W."/>
            <person name="Nagy L.G."/>
            <person name="Floudas D."/>
            <person name="Held B.W."/>
            <person name="Levasseur A."/>
            <person name="Lombard V."/>
            <person name="Morin E."/>
            <person name="Otillar R."/>
            <person name="Lindquist E.A."/>
            <person name="Sun H."/>
            <person name="LaButti K.M."/>
            <person name="Schmutz J."/>
            <person name="Jabbour D."/>
            <person name="Luo H."/>
            <person name="Baker S.E."/>
            <person name="Pisabarro A.G."/>
            <person name="Walton J.D."/>
            <person name="Blanchette R.A."/>
            <person name="Henrissat B."/>
            <person name="Martin F."/>
            <person name="Cullen D."/>
            <person name="Hibbett D.S."/>
            <person name="Grigoriev I.V."/>
        </authorList>
    </citation>
    <scope>NUCLEOTIDE SEQUENCE [LARGE SCALE GENOMIC DNA]</scope>
    <source>
        <strain evidence="3">MUCL 33604</strain>
    </source>
</reference>
<dbReference type="HOGENOM" id="CLU_1190065_0_0_1"/>
<evidence type="ECO:0000313" key="2">
    <source>
        <dbReference type="EMBL" id="KDQ60521.1"/>
    </source>
</evidence>
<name>A0A067QD50_9AGAM</name>
<organism evidence="2 3">
    <name type="scientific">Jaapia argillacea MUCL 33604</name>
    <dbReference type="NCBI Taxonomy" id="933084"/>
    <lineage>
        <taxon>Eukaryota</taxon>
        <taxon>Fungi</taxon>
        <taxon>Dikarya</taxon>
        <taxon>Basidiomycota</taxon>
        <taxon>Agaricomycotina</taxon>
        <taxon>Agaricomycetes</taxon>
        <taxon>Agaricomycetidae</taxon>
        <taxon>Jaapiales</taxon>
        <taxon>Jaapiaceae</taxon>
        <taxon>Jaapia</taxon>
    </lineage>
</organism>
<protein>
    <submittedName>
        <fullName evidence="2">Uncharacterized protein</fullName>
    </submittedName>
</protein>
<keyword evidence="3" id="KW-1185">Reference proteome</keyword>
<feature type="coiled-coil region" evidence="1">
    <location>
        <begin position="84"/>
        <end position="153"/>
    </location>
</feature>
<dbReference type="AlphaFoldDB" id="A0A067QD50"/>